<dbReference type="Proteomes" id="UP000195305">
    <property type="component" value="Unassembled WGS sequence"/>
</dbReference>
<gene>
    <name evidence="1" type="ORF">B5E75_10340</name>
</gene>
<reference evidence="1 2" key="1">
    <citation type="journal article" date="2018" name="BMC Genomics">
        <title>Whole genome sequencing and function prediction of 133 gut anaerobes isolated from chicken caecum in pure cultures.</title>
        <authorList>
            <person name="Medvecky M."/>
            <person name="Cejkova D."/>
            <person name="Polansky O."/>
            <person name="Karasova D."/>
            <person name="Kubasova T."/>
            <person name="Cizek A."/>
            <person name="Rychlik I."/>
        </authorList>
    </citation>
    <scope>NUCLEOTIDE SEQUENCE [LARGE SCALE GENOMIC DNA]</scope>
    <source>
        <strain evidence="1 2">An13</strain>
    </source>
</reference>
<organism evidence="1 2">
    <name type="scientific">Massilimicrobiota timonensis</name>
    <dbReference type="NCBI Taxonomy" id="1776392"/>
    <lineage>
        <taxon>Bacteria</taxon>
        <taxon>Bacillati</taxon>
        <taxon>Bacillota</taxon>
        <taxon>Erysipelotrichia</taxon>
        <taxon>Erysipelotrichales</taxon>
        <taxon>Erysipelotrichaceae</taxon>
        <taxon>Massilimicrobiota</taxon>
    </lineage>
</organism>
<evidence type="ECO:0000313" key="1">
    <source>
        <dbReference type="EMBL" id="OUQ33385.1"/>
    </source>
</evidence>
<comment type="caution">
    <text evidence="1">The sequence shown here is derived from an EMBL/GenBank/DDBJ whole genome shotgun (WGS) entry which is preliminary data.</text>
</comment>
<dbReference type="EMBL" id="NFLJ01000031">
    <property type="protein sequence ID" value="OUQ33385.1"/>
    <property type="molecule type" value="Genomic_DNA"/>
</dbReference>
<protein>
    <submittedName>
        <fullName evidence="1">Uncharacterized protein</fullName>
    </submittedName>
</protein>
<dbReference type="RefSeq" id="WP_087358954.1">
    <property type="nucleotide sequence ID" value="NZ_AP031415.1"/>
</dbReference>
<proteinExistence type="predicted"/>
<name>A0A1Y4STZ5_9FIRM</name>
<dbReference type="AlphaFoldDB" id="A0A1Y4STZ5"/>
<sequence length="68" mass="7485">MATQKEIDDLVKMLDGRMSAGAGHINLKVNEDAHIEMEEVSVVSKMDCDSGDTACKIPNLPMDDDDQY</sequence>
<keyword evidence="2" id="KW-1185">Reference proteome</keyword>
<evidence type="ECO:0000313" key="2">
    <source>
        <dbReference type="Proteomes" id="UP000195305"/>
    </source>
</evidence>
<accession>A0A1Y4STZ5</accession>
<dbReference type="OrthoDB" id="1647877at2"/>